<keyword evidence="1" id="KW-1133">Transmembrane helix</keyword>
<reference evidence="2 3" key="1">
    <citation type="submission" date="2020-05" db="EMBL/GenBank/DDBJ databases">
        <title>Mucilaginibacter mali sp. nov.</title>
        <authorList>
            <person name="Kim H.S."/>
            <person name="Lee K.C."/>
            <person name="Suh M.K."/>
            <person name="Kim J.-S."/>
            <person name="Han K.-I."/>
            <person name="Eom M.K."/>
            <person name="Shin Y.K."/>
            <person name="Lee J.-S."/>
        </authorList>
    </citation>
    <scope>NUCLEOTIDE SEQUENCE [LARGE SCALE GENOMIC DNA]</scope>
    <source>
        <strain evidence="2 3">G2-14</strain>
    </source>
</reference>
<feature type="transmembrane region" description="Helical" evidence="1">
    <location>
        <begin position="85"/>
        <end position="112"/>
    </location>
</feature>
<organism evidence="2 3">
    <name type="scientific">Mucilaginibacter mali</name>
    <dbReference type="NCBI Taxonomy" id="2740462"/>
    <lineage>
        <taxon>Bacteria</taxon>
        <taxon>Pseudomonadati</taxon>
        <taxon>Bacteroidota</taxon>
        <taxon>Sphingobacteriia</taxon>
        <taxon>Sphingobacteriales</taxon>
        <taxon>Sphingobacteriaceae</taxon>
        <taxon>Mucilaginibacter</taxon>
    </lineage>
</organism>
<evidence type="ECO:0000256" key="1">
    <source>
        <dbReference type="SAM" id="Phobius"/>
    </source>
</evidence>
<keyword evidence="1" id="KW-0812">Transmembrane</keyword>
<gene>
    <name evidence="2" type="ORF">HQ865_12285</name>
</gene>
<feature type="transmembrane region" description="Helical" evidence="1">
    <location>
        <begin position="52"/>
        <end position="73"/>
    </location>
</feature>
<feature type="transmembrane region" description="Helical" evidence="1">
    <location>
        <begin position="21"/>
        <end position="40"/>
    </location>
</feature>
<dbReference type="Proteomes" id="UP000505355">
    <property type="component" value="Chromosome"/>
</dbReference>
<protein>
    <submittedName>
        <fullName evidence="2">Potassium transporter KefB</fullName>
    </submittedName>
</protein>
<dbReference type="AlphaFoldDB" id="A0A7D4UKE0"/>
<keyword evidence="1" id="KW-0472">Membrane</keyword>
<dbReference type="EMBL" id="CP054139">
    <property type="protein sequence ID" value="QKJ30502.1"/>
    <property type="molecule type" value="Genomic_DNA"/>
</dbReference>
<dbReference type="KEGG" id="mmab:HQ865_12285"/>
<evidence type="ECO:0000313" key="2">
    <source>
        <dbReference type="EMBL" id="QKJ30502.1"/>
    </source>
</evidence>
<accession>A0A7D4UKE0</accession>
<name>A0A7D4UKE0_9SPHI</name>
<evidence type="ECO:0000313" key="3">
    <source>
        <dbReference type="Proteomes" id="UP000505355"/>
    </source>
</evidence>
<dbReference type="RefSeq" id="WP_173415177.1">
    <property type="nucleotide sequence ID" value="NZ_CP054139.1"/>
</dbReference>
<keyword evidence="3" id="KW-1185">Reference proteome</keyword>
<proteinExistence type="predicted"/>
<sequence>MMTHANNLTIQPINRAALIKRMLIGGGIAFVLIALLVLPIRNPKPEWGELWMIRPFIITPLAGAAGGAFNYLMNNTFALTGWKKVLALVISILGFVIAIWLGIVLGLAGTLWN</sequence>